<dbReference type="Pfam" id="PF02371">
    <property type="entry name" value="Transposase_20"/>
    <property type="match status" value="1"/>
</dbReference>
<evidence type="ECO:0000313" key="4">
    <source>
        <dbReference type="EMBL" id="OOV85857.1"/>
    </source>
</evidence>
<dbReference type="GO" id="GO:0004803">
    <property type="term" value="F:transposase activity"/>
    <property type="evidence" value="ECO:0007669"/>
    <property type="project" value="InterPro"/>
</dbReference>
<feature type="domain" description="Transposase IS116/IS110/IS902 C-terminal" evidence="3">
    <location>
        <begin position="202"/>
        <end position="284"/>
    </location>
</feature>
<name>A0A1T1H824_OCELI</name>
<dbReference type="EMBL" id="MTSD02000020">
    <property type="protein sequence ID" value="OOV85857.1"/>
    <property type="molecule type" value="Genomic_DNA"/>
</dbReference>
<keyword evidence="1" id="KW-0175">Coiled coil</keyword>
<dbReference type="InterPro" id="IPR002525">
    <property type="entry name" value="Transp_IS110-like_N"/>
</dbReference>
<keyword evidence="5" id="KW-1185">Reference proteome</keyword>
<dbReference type="GO" id="GO:0003677">
    <property type="term" value="F:DNA binding"/>
    <property type="evidence" value="ECO:0007669"/>
    <property type="project" value="InterPro"/>
</dbReference>
<dbReference type="Proteomes" id="UP000190064">
    <property type="component" value="Unassembled WGS sequence"/>
</dbReference>
<dbReference type="InterPro" id="IPR047650">
    <property type="entry name" value="Transpos_IS110"/>
</dbReference>
<evidence type="ECO:0000313" key="5">
    <source>
        <dbReference type="Proteomes" id="UP000190064"/>
    </source>
</evidence>
<feature type="coiled-coil region" evidence="1">
    <location>
        <begin position="129"/>
        <end position="193"/>
    </location>
</feature>
<dbReference type="PANTHER" id="PTHR33055">
    <property type="entry name" value="TRANSPOSASE FOR INSERTION SEQUENCE ELEMENT IS1111A"/>
    <property type="match status" value="1"/>
</dbReference>
<dbReference type="NCBIfam" id="NF033542">
    <property type="entry name" value="transpos_IS110"/>
    <property type="match status" value="1"/>
</dbReference>
<reference evidence="4" key="1">
    <citation type="submission" date="2017-02" db="EMBL/GenBank/DDBJ databases">
        <title>Draft Genome Sequence of the Salt Water Bacterium Oceanospirillum linum ATCC 11336.</title>
        <authorList>
            <person name="Trachtenberg A.M."/>
            <person name="Carney J.G."/>
            <person name="Linnane J.D."/>
            <person name="Rheaume B.A."/>
            <person name="Pitts N.L."/>
            <person name="Mykles D.L."/>
            <person name="Maclea K.S."/>
        </authorList>
    </citation>
    <scope>NUCLEOTIDE SEQUENCE [LARGE SCALE GENOMIC DNA]</scope>
    <source>
        <strain evidence="4">ATCC 11336</strain>
    </source>
</reference>
<evidence type="ECO:0000259" key="3">
    <source>
        <dbReference type="Pfam" id="PF02371"/>
    </source>
</evidence>
<comment type="caution">
    <text evidence="4">The sequence shown here is derived from an EMBL/GenBank/DDBJ whole genome shotgun (WGS) entry which is preliminary data.</text>
</comment>
<accession>A0A1T1H824</accession>
<dbReference type="GO" id="GO:0006313">
    <property type="term" value="P:DNA transposition"/>
    <property type="evidence" value="ECO:0007669"/>
    <property type="project" value="InterPro"/>
</dbReference>
<gene>
    <name evidence="4" type="ORF">BTA35_0216420</name>
</gene>
<sequence length="326" mass="37332">MHYIGIDVSKAKLDCCWLRDVEKNKFKTKVFKNSATDCNALNTWLKAQTKAEPDEITVLMEATGIYHENLAYYLFEHGYQVCVVNPARTKEFASSLGNTHKTDTKDSQILALYCHRMHPELWQPERPEIRELKALLARLEALETDLNRETNRLEKAEFNCSSERVIESLNLMIEQLKAEKKRLEDDIDNHIGRYPQLRKDRQLMESIPGVGPIISRLMLSILHSRSFRTAGQVAAFLGLVPRIQQSGQWKGRSRLSKQGPANVRAKLYMAAVVCLRYNPDIQAQCQRLMENGKSKMQALGAGMRKLVQICFGVVKHQSEYRPQVVS</sequence>
<dbReference type="AlphaFoldDB" id="A0A1T1H824"/>
<protein>
    <submittedName>
        <fullName evidence="4">IS110 family transposase</fullName>
    </submittedName>
</protein>
<evidence type="ECO:0000256" key="1">
    <source>
        <dbReference type="SAM" id="Coils"/>
    </source>
</evidence>
<dbReference type="STRING" id="966.BTA35_0216420"/>
<dbReference type="PANTHER" id="PTHR33055:SF3">
    <property type="entry name" value="PUTATIVE TRANSPOSASE FOR IS117-RELATED"/>
    <property type="match status" value="1"/>
</dbReference>
<proteinExistence type="predicted"/>
<dbReference type="InterPro" id="IPR003346">
    <property type="entry name" value="Transposase_20"/>
</dbReference>
<organism evidence="4 5">
    <name type="scientific">Oceanospirillum linum</name>
    <dbReference type="NCBI Taxonomy" id="966"/>
    <lineage>
        <taxon>Bacteria</taxon>
        <taxon>Pseudomonadati</taxon>
        <taxon>Pseudomonadota</taxon>
        <taxon>Gammaproteobacteria</taxon>
        <taxon>Oceanospirillales</taxon>
        <taxon>Oceanospirillaceae</taxon>
        <taxon>Oceanospirillum</taxon>
    </lineage>
</organism>
<dbReference type="Pfam" id="PF01548">
    <property type="entry name" value="DEDD_Tnp_IS110"/>
    <property type="match status" value="1"/>
</dbReference>
<feature type="domain" description="Transposase IS110-like N-terminal" evidence="2">
    <location>
        <begin position="4"/>
        <end position="155"/>
    </location>
</feature>
<evidence type="ECO:0000259" key="2">
    <source>
        <dbReference type="Pfam" id="PF01548"/>
    </source>
</evidence>
<dbReference type="RefSeq" id="WP_078320897.1">
    <property type="nucleotide sequence ID" value="NZ_FXTS01000021.1"/>
</dbReference>